<feature type="region of interest" description="Disordered" evidence="5">
    <location>
        <begin position="142"/>
        <end position="170"/>
    </location>
</feature>
<feature type="compositionally biased region" description="Pro residues" evidence="5">
    <location>
        <begin position="232"/>
        <end position="244"/>
    </location>
</feature>
<keyword evidence="4" id="KW-0234">DNA repair</keyword>
<dbReference type="InterPro" id="IPR042525">
    <property type="entry name" value="Rad52_Rad59_Rad22_sf"/>
</dbReference>
<keyword evidence="2" id="KW-0227">DNA damage</keyword>
<dbReference type="PANTHER" id="PTHR12132:SF1">
    <property type="entry name" value="DNA REPAIR PROTEIN RAD52 HOMOLOG"/>
    <property type="match status" value="1"/>
</dbReference>
<dbReference type="Proteomes" id="UP000838878">
    <property type="component" value="Chromosome 1"/>
</dbReference>
<dbReference type="SUPFAM" id="SSF54768">
    <property type="entry name" value="dsRNA-binding domain-like"/>
    <property type="match status" value="1"/>
</dbReference>
<organism evidence="6 7">
    <name type="scientific">Brenthis ino</name>
    <name type="common">lesser marbled fritillary</name>
    <dbReference type="NCBI Taxonomy" id="405034"/>
    <lineage>
        <taxon>Eukaryota</taxon>
        <taxon>Metazoa</taxon>
        <taxon>Ecdysozoa</taxon>
        <taxon>Arthropoda</taxon>
        <taxon>Hexapoda</taxon>
        <taxon>Insecta</taxon>
        <taxon>Pterygota</taxon>
        <taxon>Neoptera</taxon>
        <taxon>Endopterygota</taxon>
        <taxon>Lepidoptera</taxon>
        <taxon>Glossata</taxon>
        <taxon>Ditrysia</taxon>
        <taxon>Papilionoidea</taxon>
        <taxon>Nymphalidae</taxon>
        <taxon>Heliconiinae</taxon>
        <taxon>Argynnini</taxon>
        <taxon>Brenthis</taxon>
    </lineage>
</organism>
<evidence type="ECO:0000256" key="2">
    <source>
        <dbReference type="ARBA" id="ARBA00022763"/>
    </source>
</evidence>
<name>A0A8J9VKR9_9NEOP</name>
<reference evidence="6" key="1">
    <citation type="submission" date="2021-12" db="EMBL/GenBank/DDBJ databases">
        <authorList>
            <person name="Martin H S."/>
        </authorList>
    </citation>
    <scope>NUCLEOTIDE SEQUENCE</scope>
</reference>
<dbReference type="Gene3D" id="3.30.390.80">
    <property type="entry name" value="DNA repair protein Rad52/59/22"/>
    <property type="match status" value="1"/>
</dbReference>
<comment type="similarity">
    <text evidence="1">Belongs to the RAD52 family.</text>
</comment>
<evidence type="ECO:0000256" key="3">
    <source>
        <dbReference type="ARBA" id="ARBA00023172"/>
    </source>
</evidence>
<dbReference type="GO" id="GO:0045002">
    <property type="term" value="P:double-strand break repair via single-strand annealing"/>
    <property type="evidence" value="ECO:0007669"/>
    <property type="project" value="TreeGrafter"/>
</dbReference>
<feature type="compositionally biased region" description="Low complexity" evidence="5">
    <location>
        <begin position="158"/>
        <end position="167"/>
    </location>
</feature>
<proteinExistence type="inferred from homology"/>
<sequence>MQRKPGFPVANCSIKLPDSMPVVEGMLEEEEPIQRRQQLINFGHSEWGFNNWSWTVTKQELDFVELTNGKYTAGVASFVSVIVKTLDIQRENIGYATSIAPNKGAAIHRARKCAVTNALRETLLSFGGSVATNLMEVLESHKSNDVVNPPPPRDPEPLQENNQNLNNKLSEPKNIKQNIKKDMNIQAPVSSAVPVPVPVPVVPGVKNIVNPPVAKAHPMPANLPPANRGPPANAPRPPVPPPTVRPNSNEVKFEDLSEDARAERKRRQRLAQEEFRLKYLLKNNSERDLDKESDNSLDVLMLAIPTQDIEIESTGDTGGKRKSPVLDGSAKRRSTVNRLDIYKA</sequence>
<dbReference type="OrthoDB" id="206565at2759"/>
<dbReference type="Pfam" id="PF04098">
    <property type="entry name" value="Rad52_Rad22"/>
    <property type="match status" value="1"/>
</dbReference>
<dbReference type="PANTHER" id="PTHR12132">
    <property type="entry name" value="DNA REPAIR AND RECOMBINATION PROTEIN RAD52, RAD59"/>
    <property type="match status" value="1"/>
</dbReference>
<accession>A0A8J9VKR9</accession>
<feature type="region of interest" description="Disordered" evidence="5">
    <location>
        <begin position="311"/>
        <end position="331"/>
    </location>
</feature>
<evidence type="ECO:0000313" key="6">
    <source>
        <dbReference type="EMBL" id="CAH0713082.1"/>
    </source>
</evidence>
<dbReference type="GO" id="GO:0005634">
    <property type="term" value="C:nucleus"/>
    <property type="evidence" value="ECO:0007669"/>
    <property type="project" value="TreeGrafter"/>
</dbReference>
<dbReference type="AlphaFoldDB" id="A0A8J9VKR9"/>
<keyword evidence="3" id="KW-0233">DNA recombination</keyword>
<protein>
    <submittedName>
        <fullName evidence="6">Uncharacterized protein</fullName>
    </submittedName>
</protein>
<keyword evidence="7" id="KW-1185">Reference proteome</keyword>
<evidence type="ECO:0000256" key="5">
    <source>
        <dbReference type="SAM" id="MobiDB-lite"/>
    </source>
</evidence>
<feature type="non-terminal residue" evidence="6">
    <location>
        <position position="344"/>
    </location>
</feature>
<dbReference type="InterPro" id="IPR007232">
    <property type="entry name" value="Rad52_Rad59_Rad22"/>
</dbReference>
<feature type="region of interest" description="Disordered" evidence="5">
    <location>
        <begin position="219"/>
        <end position="267"/>
    </location>
</feature>
<dbReference type="GO" id="GO:0006312">
    <property type="term" value="P:mitotic recombination"/>
    <property type="evidence" value="ECO:0007669"/>
    <property type="project" value="TreeGrafter"/>
</dbReference>
<evidence type="ECO:0000256" key="4">
    <source>
        <dbReference type="ARBA" id="ARBA00023204"/>
    </source>
</evidence>
<feature type="compositionally biased region" description="Basic and acidic residues" evidence="5">
    <location>
        <begin position="251"/>
        <end position="262"/>
    </location>
</feature>
<evidence type="ECO:0000256" key="1">
    <source>
        <dbReference type="ARBA" id="ARBA00006638"/>
    </source>
</evidence>
<dbReference type="EMBL" id="OV170221">
    <property type="protein sequence ID" value="CAH0713082.1"/>
    <property type="molecule type" value="Genomic_DNA"/>
</dbReference>
<dbReference type="GO" id="GO:0000724">
    <property type="term" value="P:double-strand break repair via homologous recombination"/>
    <property type="evidence" value="ECO:0007669"/>
    <property type="project" value="TreeGrafter"/>
</dbReference>
<dbReference type="InterPro" id="IPR041247">
    <property type="entry name" value="Rad52_fam"/>
</dbReference>
<gene>
    <name evidence="6" type="ORF">BINO364_LOCUS276</name>
</gene>
<evidence type="ECO:0000313" key="7">
    <source>
        <dbReference type="Proteomes" id="UP000838878"/>
    </source>
</evidence>